<dbReference type="Gene3D" id="3.30.720.120">
    <property type="match status" value="1"/>
</dbReference>
<protein>
    <submittedName>
        <fullName evidence="2">VOC family protein</fullName>
    </submittedName>
</protein>
<evidence type="ECO:0000313" key="3">
    <source>
        <dbReference type="Proteomes" id="UP001596512"/>
    </source>
</evidence>
<feature type="domain" description="VOC" evidence="1">
    <location>
        <begin position="191"/>
        <end position="295"/>
    </location>
</feature>
<dbReference type="Proteomes" id="UP001596512">
    <property type="component" value="Unassembled WGS sequence"/>
</dbReference>
<dbReference type="InterPro" id="IPR004360">
    <property type="entry name" value="Glyas_Fos-R_dOase_dom"/>
</dbReference>
<feature type="domain" description="VOC" evidence="1">
    <location>
        <begin position="54"/>
        <end position="180"/>
    </location>
</feature>
<dbReference type="Pfam" id="PF18029">
    <property type="entry name" value="Glyoxalase_6"/>
    <property type="match status" value="1"/>
</dbReference>
<dbReference type="InterPro" id="IPR029068">
    <property type="entry name" value="Glyas_Bleomycin-R_OHBP_Dase"/>
</dbReference>
<keyword evidence="3" id="KW-1185">Reference proteome</keyword>
<dbReference type="InterPro" id="IPR041581">
    <property type="entry name" value="Glyoxalase_6"/>
</dbReference>
<comment type="caution">
    <text evidence="2">The sequence shown here is derived from an EMBL/GenBank/DDBJ whole genome shotgun (WGS) entry which is preliminary data.</text>
</comment>
<dbReference type="Pfam" id="PF00903">
    <property type="entry name" value="Glyoxalase"/>
    <property type="match status" value="1"/>
</dbReference>
<dbReference type="Gene3D" id="3.30.720.110">
    <property type="match status" value="1"/>
</dbReference>
<dbReference type="SUPFAM" id="SSF54593">
    <property type="entry name" value="Glyoxalase/Bleomycin resistance protein/Dihydroxybiphenyl dioxygenase"/>
    <property type="match status" value="2"/>
</dbReference>
<dbReference type="CDD" id="cd07246">
    <property type="entry name" value="VOC_like"/>
    <property type="match status" value="1"/>
</dbReference>
<evidence type="ECO:0000259" key="1">
    <source>
        <dbReference type="PROSITE" id="PS51819"/>
    </source>
</evidence>
<organism evidence="2 3">
    <name type="scientific">Actinokineospora soli</name>
    <dbReference type="NCBI Taxonomy" id="1048753"/>
    <lineage>
        <taxon>Bacteria</taxon>
        <taxon>Bacillati</taxon>
        <taxon>Actinomycetota</taxon>
        <taxon>Actinomycetes</taxon>
        <taxon>Pseudonocardiales</taxon>
        <taxon>Pseudonocardiaceae</taxon>
        <taxon>Actinokineospora</taxon>
    </lineage>
</organism>
<proteinExistence type="predicted"/>
<accession>A0ABW2TP85</accession>
<dbReference type="PANTHER" id="PTHR34109">
    <property type="entry name" value="BNAUNNG04460D PROTEIN-RELATED"/>
    <property type="match status" value="1"/>
</dbReference>
<name>A0ABW2TP85_9PSEU</name>
<dbReference type="PROSITE" id="PS51819">
    <property type="entry name" value="VOC"/>
    <property type="match status" value="2"/>
</dbReference>
<reference evidence="3" key="1">
    <citation type="journal article" date="2019" name="Int. J. Syst. Evol. Microbiol.">
        <title>The Global Catalogue of Microorganisms (GCM) 10K type strain sequencing project: providing services to taxonomists for standard genome sequencing and annotation.</title>
        <authorList>
            <consortium name="The Broad Institute Genomics Platform"/>
            <consortium name="The Broad Institute Genome Sequencing Center for Infectious Disease"/>
            <person name="Wu L."/>
            <person name="Ma J."/>
        </authorList>
    </citation>
    <scope>NUCLEOTIDE SEQUENCE [LARGE SCALE GENOMIC DNA]</scope>
    <source>
        <strain evidence="3">JCM 17695</strain>
    </source>
</reference>
<dbReference type="PANTHER" id="PTHR34109:SF1">
    <property type="entry name" value="VOC DOMAIN-CONTAINING PROTEIN"/>
    <property type="match status" value="1"/>
</dbReference>
<dbReference type="Gene3D" id="3.10.180.10">
    <property type="entry name" value="2,3-Dihydroxybiphenyl 1,2-Dioxygenase, domain 1"/>
    <property type="match status" value="1"/>
</dbReference>
<sequence>MTDPFDALHAPVAPVDPDPAFTADLRERLRRAVLHWKDTPMPTRARPETETAWPPALTPYIVVADARAALDWYVEVFDGHQRGEVHLMPDGAIGHAEIGIGDAVLMLADAAAAGDTPVAAPDPDRLPSHTLHLQVPDVDATHTRAVAAGARSERAPADYPYGRVAVLADPFGHRWMLNTAPAHATRARPGDIGYTTVVVGDAETAKAFYGAVLGWEFDPGSVPGGWQVRGRDIGLWGGTGAPPRTDLCFRVADIHAATAAVRAHGGTAGEVDTKPYGLYAECADPDGAAFQLWQVTG</sequence>
<dbReference type="EMBL" id="JBHTEY010000004">
    <property type="protein sequence ID" value="MFC7615316.1"/>
    <property type="molecule type" value="Genomic_DNA"/>
</dbReference>
<dbReference type="InterPro" id="IPR037523">
    <property type="entry name" value="VOC_core"/>
</dbReference>
<gene>
    <name evidence="2" type="ORF">ACFQV2_19250</name>
</gene>
<evidence type="ECO:0000313" key="2">
    <source>
        <dbReference type="EMBL" id="MFC7615316.1"/>
    </source>
</evidence>